<evidence type="ECO:0000313" key="2">
    <source>
        <dbReference type="Proteomes" id="UP000232164"/>
    </source>
</evidence>
<sequence length="71" mass="7791">MIDFLQTADSARNQVRKFLAASRIHASIMLLWLISADPAVDGPAERVDVLDQLLGLPRGQSGGKLQVTRDF</sequence>
<accession>A0A2N0DA99</accession>
<proteinExistence type="predicted"/>
<dbReference type="Proteomes" id="UP000232164">
    <property type="component" value="Unassembled WGS sequence"/>
</dbReference>
<dbReference type="EMBL" id="PIQN01000008">
    <property type="protein sequence ID" value="PKA43009.1"/>
    <property type="molecule type" value="Genomic_DNA"/>
</dbReference>
<evidence type="ECO:0000313" key="1">
    <source>
        <dbReference type="EMBL" id="PKA43009.1"/>
    </source>
</evidence>
<name>A0A2N0DA99_RHISU</name>
<gene>
    <name evidence="1" type="ORF">CWR43_13125</name>
</gene>
<reference evidence="1 2" key="2">
    <citation type="submission" date="2017-12" db="EMBL/GenBank/DDBJ databases">
        <title>Genome sequence of Rhizobium sullae HCNT1 isolated from Sulla coronaria nodules and featuring peculiar denitrification phenotypes.</title>
        <authorList>
            <person name="De Diego-Diaz B."/>
            <person name="Treu L."/>
            <person name="Campanaro S."/>
            <person name="Da Silva Duarte V."/>
            <person name="Basaglia M."/>
            <person name="Favaro L."/>
            <person name="Casella S."/>
            <person name="Squartini A."/>
        </authorList>
    </citation>
    <scope>NUCLEOTIDE SEQUENCE [LARGE SCALE GENOMIC DNA]</scope>
    <source>
        <strain evidence="1 2">HCNT1</strain>
    </source>
</reference>
<dbReference type="AlphaFoldDB" id="A0A2N0DA99"/>
<reference evidence="1 2" key="1">
    <citation type="submission" date="2017-11" db="EMBL/GenBank/DDBJ databases">
        <authorList>
            <person name="Han C.G."/>
        </authorList>
    </citation>
    <scope>NUCLEOTIDE SEQUENCE [LARGE SCALE GENOMIC DNA]</scope>
    <source>
        <strain evidence="1 2">HCNT1</strain>
    </source>
</reference>
<protein>
    <submittedName>
        <fullName evidence="1">Uncharacterized protein</fullName>
    </submittedName>
</protein>
<organism evidence="1 2">
    <name type="scientific">Rhizobium sullae</name>
    <name type="common">Rhizobium hedysari</name>
    <dbReference type="NCBI Taxonomy" id="50338"/>
    <lineage>
        <taxon>Bacteria</taxon>
        <taxon>Pseudomonadati</taxon>
        <taxon>Pseudomonadota</taxon>
        <taxon>Alphaproteobacteria</taxon>
        <taxon>Hyphomicrobiales</taxon>
        <taxon>Rhizobiaceae</taxon>
        <taxon>Rhizobium/Agrobacterium group</taxon>
        <taxon>Rhizobium</taxon>
    </lineage>
</organism>
<comment type="caution">
    <text evidence="1">The sequence shown here is derived from an EMBL/GenBank/DDBJ whole genome shotgun (WGS) entry which is preliminary data.</text>
</comment>